<dbReference type="AlphaFoldDB" id="A0A2H3AXG1"/>
<dbReference type="EMBL" id="KZ293459">
    <property type="protein sequence ID" value="PBK63399.1"/>
    <property type="molecule type" value="Genomic_DNA"/>
</dbReference>
<proteinExistence type="predicted"/>
<dbReference type="Proteomes" id="UP000218334">
    <property type="component" value="Unassembled WGS sequence"/>
</dbReference>
<evidence type="ECO:0000313" key="1">
    <source>
        <dbReference type="EMBL" id="PBK63399.1"/>
    </source>
</evidence>
<reference evidence="2" key="1">
    <citation type="journal article" date="2017" name="Nat. Ecol. Evol.">
        <title>Genome expansion and lineage-specific genetic innovations in the forest pathogenic fungi Armillaria.</title>
        <authorList>
            <person name="Sipos G."/>
            <person name="Prasanna A.N."/>
            <person name="Walter M.C."/>
            <person name="O'Connor E."/>
            <person name="Balint B."/>
            <person name="Krizsan K."/>
            <person name="Kiss B."/>
            <person name="Hess J."/>
            <person name="Varga T."/>
            <person name="Slot J."/>
            <person name="Riley R."/>
            <person name="Boka B."/>
            <person name="Rigling D."/>
            <person name="Barry K."/>
            <person name="Lee J."/>
            <person name="Mihaltcheva S."/>
            <person name="LaButti K."/>
            <person name="Lipzen A."/>
            <person name="Waldron R."/>
            <person name="Moloney N.M."/>
            <person name="Sperisen C."/>
            <person name="Kredics L."/>
            <person name="Vagvoelgyi C."/>
            <person name="Patrignani A."/>
            <person name="Fitzpatrick D."/>
            <person name="Nagy I."/>
            <person name="Doyle S."/>
            <person name="Anderson J.B."/>
            <person name="Grigoriev I.V."/>
            <person name="Gueldener U."/>
            <person name="Muensterkoetter M."/>
            <person name="Nagy L.G."/>
        </authorList>
    </citation>
    <scope>NUCLEOTIDE SEQUENCE [LARGE SCALE GENOMIC DNA]</scope>
    <source>
        <strain evidence="2">28-4</strain>
    </source>
</reference>
<organism evidence="1 2">
    <name type="scientific">Armillaria solidipes</name>
    <dbReference type="NCBI Taxonomy" id="1076256"/>
    <lineage>
        <taxon>Eukaryota</taxon>
        <taxon>Fungi</taxon>
        <taxon>Dikarya</taxon>
        <taxon>Basidiomycota</taxon>
        <taxon>Agaricomycotina</taxon>
        <taxon>Agaricomycetes</taxon>
        <taxon>Agaricomycetidae</taxon>
        <taxon>Agaricales</taxon>
        <taxon>Marasmiineae</taxon>
        <taxon>Physalacriaceae</taxon>
        <taxon>Armillaria</taxon>
    </lineage>
</organism>
<accession>A0A2H3AXG1</accession>
<evidence type="ECO:0000313" key="2">
    <source>
        <dbReference type="Proteomes" id="UP000218334"/>
    </source>
</evidence>
<gene>
    <name evidence="1" type="ORF">ARMSODRAFT_1007808</name>
</gene>
<sequence>MTDLDIVDDDVMSVILSFVEPDVLQPSLYLVARSLKALASVSWRFRRLCLPWLYRDVAWFWKDVDGHFQFIPESLWIYVRKFRLTGSSRRYPHIPRRRDVFLDSEDLASRVLAEQLAVAIPRMTGLREFCFDLEATYWPGPWQSLLESIALSRTLESLEINGQWRCQWEALLPLSMNQVPIRRFRYSPYLSTLSRLDHQVAVQGMRDVEERQVEAHNLRLLLSSFCETLNILEIPAELANDLSLSFPSLTELTMCGHSPLPVLSSSLWSEIVPEATLRVLDFGVVRSSGAHMSSGQVSLLARNLSHLHTLILSNALPNDAIFRALPSELSHLSLNPYPLPYPRPEAGIPVKIMPGAALVRILTIGKFANLKTLSISYRWDSNESDISLINSLHDICPQLVHLEFSRYGTQPGGDPLDVLILLQTSLRRSVHLRTLRLNLENAPASPSLFESLHANDRSAKRHSLLRDIAIGSTRLHSISYLLLDFPFKCSFDWVWVTWDVRDNDSVRLNF</sequence>
<evidence type="ECO:0008006" key="3">
    <source>
        <dbReference type="Google" id="ProtNLM"/>
    </source>
</evidence>
<dbReference type="STRING" id="1076256.A0A2H3AXG1"/>
<dbReference type="SUPFAM" id="SSF52047">
    <property type="entry name" value="RNI-like"/>
    <property type="match status" value="1"/>
</dbReference>
<name>A0A2H3AXG1_9AGAR</name>
<keyword evidence="2" id="KW-1185">Reference proteome</keyword>
<protein>
    <recommendedName>
        <fullName evidence="3">F-box domain-containing protein</fullName>
    </recommendedName>
</protein>